<dbReference type="PANTHER" id="PTHR22916:SF3">
    <property type="entry name" value="UDP-GLCNAC:BETAGAL BETA-1,3-N-ACETYLGLUCOSAMINYLTRANSFERASE-LIKE PROTEIN 1"/>
    <property type="match status" value="1"/>
</dbReference>
<protein>
    <submittedName>
        <fullName evidence="2">Glycosyltransferase family 2 protein</fullName>
    </submittedName>
</protein>
<comment type="caution">
    <text evidence="2">The sequence shown here is derived from an EMBL/GenBank/DDBJ whole genome shotgun (WGS) entry which is preliminary data.</text>
</comment>
<dbReference type="EMBL" id="JACJUU010000010">
    <property type="protein sequence ID" value="MBC2770560.1"/>
    <property type="molecule type" value="Genomic_DNA"/>
</dbReference>
<proteinExistence type="predicted"/>
<dbReference type="Gene3D" id="3.90.550.10">
    <property type="entry name" value="Spore Coat Polysaccharide Biosynthesis Protein SpsA, Chain A"/>
    <property type="match status" value="1"/>
</dbReference>
<dbReference type="SUPFAM" id="SSF53448">
    <property type="entry name" value="Nucleotide-diphospho-sugar transferases"/>
    <property type="match status" value="1"/>
</dbReference>
<name>A0A842HT18_9BURK</name>
<dbReference type="InterPro" id="IPR029044">
    <property type="entry name" value="Nucleotide-diphossugar_trans"/>
</dbReference>
<keyword evidence="3" id="KW-1185">Reference proteome</keyword>
<accession>A0A842HT18</accession>
<dbReference type="InterPro" id="IPR001173">
    <property type="entry name" value="Glyco_trans_2-like"/>
</dbReference>
<gene>
    <name evidence="2" type="ORF">GTU67_11655</name>
</gene>
<dbReference type="Proteomes" id="UP000545386">
    <property type="component" value="Unassembled WGS sequence"/>
</dbReference>
<reference evidence="2 3" key="1">
    <citation type="submission" date="2020-08" db="EMBL/GenBank/DDBJ databases">
        <title>Paraeoetvoesia sp. YC-7-48 draft genome sequence.</title>
        <authorList>
            <person name="Yao L."/>
        </authorList>
    </citation>
    <scope>NUCLEOTIDE SEQUENCE [LARGE SCALE GENOMIC DNA]</scope>
    <source>
        <strain evidence="3">YC-7-48</strain>
    </source>
</reference>
<evidence type="ECO:0000313" key="2">
    <source>
        <dbReference type="EMBL" id="MBC2770560.1"/>
    </source>
</evidence>
<dbReference type="PANTHER" id="PTHR22916">
    <property type="entry name" value="GLYCOSYLTRANSFERASE"/>
    <property type="match status" value="1"/>
</dbReference>
<organism evidence="2 3">
    <name type="scientific">Pusillimonas minor</name>
    <dbReference type="NCBI Taxonomy" id="2697024"/>
    <lineage>
        <taxon>Bacteria</taxon>
        <taxon>Pseudomonadati</taxon>
        <taxon>Pseudomonadota</taxon>
        <taxon>Betaproteobacteria</taxon>
        <taxon>Burkholderiales</taxon>
        <taxon>Alcaligenaceae</taxon>
        <taxon>Pusillimonas</taxon>
    </lineage>
</organism>
<sequence>MSHANGSCTQATLNQRRHTDVKEPKITIALPVFNGGQDLKLAVCSVLWQTFEDWRLLILDDGSTDHALDAIANLNDPRIVIIRDGLNKGISARLNQAISLADSEYFARMDADDICHPERLEKQINFLEANKSVDLLATKCITINESEEIIGYISPPIAHDEICRRPWRGFYMPHPTWMGRLSWFKRNKYKEPAPYCCEDNELLLRASQESVYCALPEALLAYRVRSVTPYKKLLRTRLSMLRTQISYFYKRSDLSCLLLSSITALAKIIKDIHLFRCAVFVAGRRPSENGSKNIEWKNLIVKLKKGEAPKN</sequence>
<evidence type="ECO:0000259" key="1">
    <source>
        <dbReference type="Pfam" id="PF00535"/>
    </source>
</evidence>
<keyword evidence="2" id="KW-0808">Transferase</keyword>
<dbReference type="RefSeq" id="WP_185780241.1">
    <property type="nucleotide sequence ID" value="NZ_JACJUU010000010.1"/>
</dbReference>
<dbReference type="CDD" id="cd00761">
    <property type="entry name" value="Glyco_tranf_GTA_type"/>
    <property type="match status" value="1"/>
</dbReference>
<dbReference type="GO" id="GO:0016758">
    <property type="term" value="F:hexosyltransferase activity"/>
    <property type="evidence" value="ECO:0007669"/>
    <property type="project" value="UniProtKB-ARBA"/>
</dbReference>
<dbReference type="AlphaFoldDB" id="A0A842HT18"/>
<dbReference type="Pfam" id="PF00535">
    <property type="entry name" value="Glycos_transf_2"/>
    <property type="match status" value="1"/>
</dbReference>
<feature type="domain" description="Glycosyltransferase 2-like" evidence="1">
    <location>
        <begin position="27"/>
        <end position="185"/>
    </location>
</feature>
<evidence type="ECO:0000313" key="3">
    <source>
        <dbReference type="Proteomes" id="UP000545386"/>
    </source>
</evidence>